<protein>
    <submittedName>
        <fullName evidence="2">Peptidyl-prolyl cis-trans isomerase, EpsD family</fullName>
        <ecNumber evidence="2">5.2.1.8</ecNumber>
    </submittedName>
</protein>
<keyword evidence="3" id="KW-1185">Reference proteome</keyword>
<dbReference type="Proteomes" id="UP000489351">
    <property type="component" value="Unassembled WGS sequence"/>
</dbReference>
<reference evidence="2 3" key="1">
    <citation type="submission" date="2019-11" db="EMBL/GenBank/DDBJ databases">
        <title>Green- and brown-colored morphotypes of Chlorobia in the stratified aquatic ecosystems of Kandalaksha Gulf (White Sea): A model for study of the accessory genome evolution.</title>
        <authorList>
            <person name="Grouzdev D.S."/>
        </authorList>
    </citation>
    <scope>NUCLEOTIDE SEQUENCE [LARGE SCALE GENOMIC DNA]</scope>
    <source>
        <strain evidence="2 3">ZM</strain>
    </source>
</reference>
<gene>
    <name evidence="2" type="primary">epsD</name>
    <name evidence="2" type="ORF">GJ685_04860</name>
</gene>
<evidence type="ECO:0000313" key="3">
    <source>
        <dbReference type="Proteomes" id="UP000489351"/>
    </source>
</evidence>
<feature type="transmembrane region" description="Helical" evidence="1">
    <location>
        <begin position="384"/>
        <end position="405"/>
    </location>
</feature>
<organism evidence="2 3">
    <name type="scientific">Chlorobium phaeovibrioides</name>
    <dbReference type="NCBI Taxonomy" id="1094"/>
    <lineage>
        <taxon>Bacteria</taxon>
        <taxon>Pseudomonadati</taxon>
        <taxon>Chlorobiota</taxon>
        <taxon>Chlorobiia</taxon>
        <taxon>Chlorobiales</taxon>
        <taxon>Chlorobiaceae</taxon>
        <taxon>Chlorobium/Pelodictyon group</taxon>
        <taxon>Chlorobium</taxon>
    </lineage>
</organism>
<keyword evidence="2" id="KW-0413">Isomerase</keyword>
<dbReference type="SUPFAM" id="SSF109998">
    <property type="entry name" value="Triger factor/SurA peptide-binding domain-like"/>
    <property type="match status" value="1"/>
</dbReference>
<proteinExistence type="predicted"/>
<feature type="transmembrane region" description="Helical" evidence="1">
    <location>
        <begin position="420"/>
        <end position="442"/>
    </location>
</feature>
<dbReference type="Gene3D" id="1.10.8.1040">
    <property type="match status" value="1"/>
</dbReference>
<accession>A0ABW9UNS3</accession>
<evidence type="ECO:0000256" key="1">
    <source>
        <dbReference type="SAM" id="Phobius"/>
    </source>
</evidence>
<sequence length="443" mass="47349">MLVFLAGCSGREGKDVNSRVAASVNGVEITQREVDFLSERAGVAPALNEATLNRRRQILSGLVRSELLAQKASALKLDKTPDYIISTHIARRGVLAGLAERHLALQADGVSLAEANRVVTASPGSFAGRKIVVYDEVLISDVDLPFLDSLNTLARGGASLEALMQKVAAGKKMYRRTLQVLPSDRIQPAILSVLSGSKRNTPVVARVGDKFSMIMEVHAIEPSPLTGEAALQAAKASLQAAHRNASLSNGMADVLDAATVKYYGEFAPDANRDSLLAALPVPNASRVAHRQHQLMKVAVLVGGAIGSAMMVLAAMIGLLKGEAWPPSFAKTSLKDKQLKALEKYRDARHEITPMEKAVLSVVAFLGVAALGYQGVLVWGDAPLWGIGSSVAGGVVIGLVVSYLYARSPLALWVFKERPRYVLPLLGSFFFLLASVAVTMFYFH</sequence>
<name>A0ABW9UNS3_CHLPH</name>
<feature type="transmembrane region" description="Helical" evidence="1">
    <location>
        <begin position="357"/>
        <end position="378"/>
    </location>
</feature>
<dbReference type="EC" id="5.2.1.8" evidence="2"/>
<keyword evidence="1" id="KW-1133">Transmembrane helix</keyword>
<comment type="caution">
    <text evidence="2">The sequence shown here is derived from an EMBL/GenBank/DDBJ whole genome shotgun (WGS) entry which is preliminary data.</text>
</comment>
<keyword evidence="1" id="KW-0472">Membrane</keyword>
<dbReference type="EMBL" id="WUBZ01000012">
    <property type="protein sequence ID" value="MWV54394.1"/>
    <property type="molecule type" value="Genomic_DNA"/>
</dbReference>
<evidence type="ECO:0000313" key="2">
    <source>
        <dbReference type="EMBL" id="MWV54394.1"/>
    </source>
</evidence>
<keyword evidence="1" id="KW-0812">Transmembrane</keyword>
<dbReference type="InterPro" id="IPR014274">
    <property type="entry name" value="PPIase_EpsD"/>
</dbReference>
<feature type="transmembrane region" description="Helical" evidence="1">
    <location>
        <begin position="297"/>
        <end position="319"/>
    </location>
</feature>
<dbReference type="InterPro" id="IPR027304">
    <property type="entry name" value="Trigger_fact/SurA_dom_sf"/>
</dbReference>
<dbReference type="NCBIfam" id="TIGR02925">
    <property type="entry name" value="cis_trans_EpsD"/>
    <property type="match status" value="1"/>
</dbReference>
<dbReference type="GO" id="GO:0003755">
    <property type="term" value="F:peptidyl-prolyl cis-trans isomerase activity"/>
    <property type="evidence" value="ECO:0007669"/>
    <property type="project" value="UniProtKB-EC"/>
</dbReference>